<evidence type="ECO:0000313" key="2">
    <source>
        <dbReference type="Proteomes" id="UP001060085"/>
    </source>
</evidence>
<protein>
    <submittedName>
        <fullName evidence="1">Uncharacterized protein</fullName>
    </submittedName>
</protein>
<gene>
    <name evidence="1" type="ORF">M9H77_08046</name>
</gene>
<comment type="caution">
    <text evidence="1">The sequence shown here is derived from an EMBL/GenBank/DDBJ whole genome shotgun (WGS) entry which is preliminary data.</text>
</comment>
<dbReference type="Proteomes" id="UP001060085">
    <property type="component" value="Linkage Group LG02"/>
</dbReference>
<evidence type="ECO:0000313" key="1">
    <source>
        <dbReference type="EMBL" id="KAI5677096.1"/>
    </source>
</evidence>
<name>A0ACC0BX08_CATRO</name>
<proteinExistence type="predicted"/>
<reference evidence="2" key="1">
    <citation type="journal article" date="2023" name="Nat. Plants">
        <title>Single-cell RNA sequencing provides a high-resolution roadmap for understanding the multicellular compartmentation of specialized metabolism.</title>
        <authorList>
            <person name="Sun S."/>
            <person name="Shen X."/>
            <person name="Li Y."/>
            <person name="Li Y."/>
            <person name="Wang S."/>
            <person name="Li R."/>
            <person name="Zhang H."/>
            <person name="Shen G."/>
            <person name="Guo B."/>
            <person name="Wei J."/>
            <person name="Xu J."/>
            <person name="St-Pierre B."/>
            <person name="Chen S."/>
            <person name="Sun C."/>
        </authorList>
    </citation>
    <scope>NUCLEOTIDE SEQUENCE [LARGE SCALE GENOMIC DNA]</scope>
</reference>
<dbReference type="EMBL" id="CM044702">
    <property type="protein sequence ID" value="KAI5677096.1"/>
    <property type="molecule type" value="Genomic_DNA"/>
</dbReference>
<organism evidence="1 2">
    <name type="scientific">Catharanthus roseus</name>
    <name type="common">Madagascar periwinkle</name>
    <name type="synonym">Vinca rosea</name>
    <dbReference type="NCBI Taxonomy" id="4058"/>
    <lineage>
        <taxon>Eukaryota</taxon>
        <taxon>Viridiplantae</taxon>
        <taxon>Streptophyta</taxon>
        <taxon>Embryophyta</taxon>
        <taxon>Tracheophyta</taxon>
        <taxon>Spermatophyta</taxon>
        <taxon>Magnoliopsida</taxon>
        <taxon>eudicotyledons</taxon>
        <taxon>Gunneridae</taxon>
        <taxon>Pentapetalae</taxon>
        <taxon>asterids</taxon>
        <taxon>lamiids</taxon>
        <taxon>Gentianales</taxon>
        <taxon>Apocynaceae</taxon>
        <taxon>Rauvolfioideae</taxon>
        <taxon>Vinceae</taxon>
        <taxon>Catharanthinae</taxon>
        <taxon>Catharanthus</taxon>
    </lineage>
</organism>
<keyword evidence="2" id="KW-1185">Reference proteome</keyword>
<sequence>MGAKPIKTWSLMKQALRNVFGGKNHEAQRQGKSRVKLMESSKNEEPPKAKELSQDKVEESLKTHRVNILSSKEKESELEKSDRVKENERFIEKQANEKEEQREKEIVVLEESEEVNFYANGTNSFFTSESLCAQNFEDSSKDEGGKLAYNLEEFTRLLSNEKLNGGKLEALDYHKQRKKQRRKKNRGYRRFLASKTEFRVQIEGLEEFTRLSTHIKVLRSSRE</sequence>
<accession>A0ACC0BX08</accession>